<dbReference type="RefSeq" id="WP_073266626.1">
    <property type="nucleotide sequence ID" value="NZ_FRBQ01000004.1"/>
</dbReference>
<evidence type="ECO:0000256" key="2">
    <source>
        <dbReference type="ARBA" id="ARBA00022448"/>
    </source>
</evidence>
<dbReference type="Proteomes" id="UP000184305">
    <property type="component" value="Unassembled WGS sequence"/>
</dbReference>
<accession>A0A1M7I180</accession>
<feature type="coiled-coil region" evidence="7">
    <location>
        <begin position="25"/>
        <end position="52"/>
    </location>
</feature>
<evidence type="ECO:0000256" key="4">
    <source>
        <dbReference type="ARBA" id="ARBA00022927"/>
    </source>
</evidence>
<dbReference type="STRING" id="1220495.SAMN05216288_3497"/>
<dbReference type="OrthoDB" id="6859370at2"/>
<keyword evidence="9" id="KW-1185">Reference proteome</keyword>
<dbReference type="InterPro" id="IPR010586">
    <property type="entry name" value="T3SS_stator_protein"/>
</dbReference>
<dbReference type="PANTHER" id="PTHR34982:SF1">
    <property type="entry name" value="FLAGELLAR ASSEMBLY PROTEIN FLIH"/>
    <property type="match status" value="1"/>
</dbReference>
<evidence type="ECO:0000313" key="9">
    <source>
        <dbReference type="Proteomes" id="UP000184305"/>
    </source>
</evidence>
<sequence length="199" mass="21626">MSTLPGKPGQRILRAEEAAQWLDGYDFMQAAREEAERTQAALQQLRDQARDEGLAAGLAEGQREAAQLLARTSQQVDDYLAGLEAQMADLALGIARQVIGELDDATRLARCTRQALGAFRHAQRLRLQVRPDQLDAVREQLSDLGERLDVEADDGLAAGHARLSSPQASVELDLHTQLQGLRQALLPGSLEGGDERPSA</sequence>
<evidence type="ECO:0000313" key="8">
    <source>
        <dbReference type="EMBL" id="SHM34418.1"/>
    </source>
</evidence>
<protein>
    <recommendedName>
        <fullName evidence="6">Type 3 secretion system stator protein</fullName>
    </recommendedName>
</protein>
<dbReference type="GO" id="GO:0030254">
    <property type="term" value="P:protein secretion by the type III secretion system"/>
    <property type="evidence" value="ECO:0007669"/>
    <property type="project" value="InterPro"/>
</dbReference>
<reference evidence="9" key="1">
    <citation type="submission" date="2016-11" db="EMBL/GenBank/DDBJ databases">
        <authorList>
            <person name="Varghese N."/>
            <person name="Submissions S."/>
        </authorList>
    </citation>
    <scope>NUCLEOTIDE SEQUENCE [LARGE SCALE GENOMIC DNA]</scope>
    <source>
        <strain evidence="9">CECT 8089</strain>
    </source>
</reference>
<keyword evidence="4" id="KW-0653">Protein transport</keyword>
<dbReference type="EMBL" id="FRBQ01000004">
    <property type="protein sequence ID" value="SHM34418.1"/>
    <property type="molecule type" value="Genomic_DNA"/>
</dbReference>
<comment type="similarity">
    <text evidence="5">Belongs to the SctL stator family.</text>
</comment>
<dbReference type="Pfam" id="PF06635">
    <property type="entry name" value="T3SS_SCTL"/>
    <property type="match status" value="1"/>
</dbReference>
<keyword evidence="3" id="KW-0963">Cytoplasm</keyword>
<evidence type="ECO:0000256" key="1">
    <source>
        <dbReference type="ARBA" id="ARBA00004496"/>
    </source>
</evidence>
<name>A0A1M7I180_9GAMM</name>
<organism evidence="8 9">
    <name type="scientific">Phytopseudomonas punonensis</name>
    <dbReference type="NCBI Taxonomy" id="1220495"/>
    <lineage>
        <taxon>Bacteria</taxon>
        <taxon>Pseudomonadati</taxon>
        <taxon>Pseudomonadota</taxon>
        <taxon>Gammaproteobacteria</taxon>
        <taxon>Pseudomonadales</taxon>
        <taxon>Pseudomonadaceae</taxon>
        <taxon>Phytopseudomonas</taxon>
    </lineage>
</organism>
<evidence type="ECO:0000256" key="5">
    <source>
        <dbReference type="ARBA" id="ARBA00024335"/>
    </source>
</evidence>
<evidence type="ECO:0000256" key="3">
    <source>
        <dbReference type="ARBA" id="ARBA00022490"/>
    </source>
</evidence>
<evidence type="ECO:0000256" key="6">
    <source>
        <dbReference type="ARBA" id="ARBA00040494"/>
    </source>
</evidence>
<comment type="subcellular location">
    <subcellularLocation>
        <location evidence="1">Cytoplasm</location>
    </subcellularLocation>
</comment>
<proteinExistence type="inferred from homology"/>
<gene>
    <name evidence="8" type="ORF">SAMN05216288_3497</name>
</gene>
<dbReference type="AlphaFoldDB" id="A0A1M7I180"/>
<dbReference type="InterPro" id="IPR012842">
    <property type="entry name" value="T3SS_SctL/SctL2"/>
</dbReference>
<evidence type="ECO:0000256" key="7">
    <source>
        <dbReference type="SAM" id="Coils"/>
    </source>
</evidence>
<dbReference type="PANTHER" id="PTHR34982">
    <property type="entry name" value="YOP PROTEINS TRANSLOCATION PROTEIN L"/>
    <property type="match status" value="1"/>
</dbReference>
<dbReference type="NCBIfam" id="TIGR02499">
    <property type="entry name" value="HrpE_YscL_not"/>
    <property type="match status" value="1"/>
</dbReference>
<dbReference type="GO" id="GO:0005829">
    <property type="term" value="C:cytosol"/>
    <property type="evidence" value="ECO:0007669"/>
    <property type="project" value="TreeGrafter"/>
</dbReference>
<dbReference type="InterPro" id="IPR051472">
    <property type="entry name" value="T3SS_Stator/FliH"/>
</dbReference>
<keyword evidence="2" id="KW-0813">Transport</keyword>
<keyword evidence="7" id="KW-0175">Coiled coil</keyword>